<accession>A4AEB2</accession>
<sequence>MFSVSFGSERREAKIRKIGEKDPTTAVIIAAVPFEWMLKRTILKLGQSPTSALREQLEQVYSISDRGNREGYLSIWRREVQPRFRQAALGTVLGKLTSIKDNAMAVRGRVVHGNGTVSDGKAHEAIELFLTSGEKLREFTLKNGDDLDSRLKTRIKERSD</sequence>
<reference evidence="1 2" key="1">
    <citation type="journal article" date="2007" name="Proc. Natl. Acad. Sci. U.S.A.">
        <title>Characterization of a marine gammaproteobacterium capable of aerobic anoxygenic photosynthesis.</title>
        <authorList>
            <person name="Fuchs B.M."/>
            <person name="Spring S."/>
            <person name="Teeling H."/>
            <person name="Quast C."/>
            <person name="Wulf J."/>
            <person name="Schattenhofer M."/>
            <person name="Yan S."/>
            <person name="Ferriera S."/>
            <person name="Johnson J."/>
            <person name="Glockner F.O."/>
            <person name="Amann R."/>
        </authorList>
    </citation>
    <scope>NUCLEOTIDE SEQUENCE [LARGE SCALE GENOMIC DNA]</scope>
    <source>
        <strain evidence="1">KT71</strain>
    </source>
</reference>
<evidence type="ECO:0008006" key="3">
    <source>
        <dbReference type="Google" id="ProtNLM"/>
    </source>
</evidence>
<dbReference type="EMBL" id="AAOA02000001">
    <property type="protein sequence ID" value="EAQ95657.1"/>
    <property type="molecule type" value="Genomic_DNA"/>
</dbReference>
<dbReference type="AlphaFoldDB" id="A4AEB2"/>
<dbReference type="STRING" id="314285.KT71_13964"/>
<gene>
    <name evidence="1" type="ORF">KT71_13964</name>
</gene>
<proteinExistence type="predicted"/>
<keyword evidence="2" id="KW-1185">Reference proteome</keyword>
<protein>
    <recommendedName>
        <fullName evidence="3">RiboL-PSP-HEPN domain-containing protein</fullName>
    </recommendedName>
</protein>
<dbReference type="eggNOG" id="ENOG5033B30">
    <property type="taxonomic scope" value="Bacteria"/>
</dbReference>
<name>A4AEB2_9GAMM</name>
<reference evidence="1 2" key="2">
    <citation type="journal article" date="2009" name="PLoS ONE">
        <title>The photosynthetic apparatus and its regulation in the aerobic gammaproteobacterium Congregibacter litoralis gen. nov., sp. nov.</title>
        <authorList>
            <person name="Spring S."/>
            <person name="Lunsdorf H."/>
            <person name="Fuchs B.M."/>
            <person name="Tindall B.J."/>
        </authorList>
    </citation>
    <scope>NUCLEOTIDE SEQUENCE [LARGE SCALE GENOMIC DNA]</scope>
    <source>
        <strain evidence="1">KT71</strain>
    </source>
</reference>
<dbReference type="Proteomes" id="UP000019205">
    <property type="component" value="Chromosome"/>
</dbReference>
<evidence type="ECO:0000313" key="1">
    <source>
        <dbReference type="EMBL" id="EAQ95657.1"/>
    </source>
</evidence>
<evidence type="ECO:0000313" key="2">
    <source>
        <dbReference type="Proteomes" id="UP000019205"/>
    </source>
</evidence>
<dbReference type="HOGENOM" id="CLU_1649240_0_0_6"/>
<comment type="caution">
    <text evidence="1">The sequence shown here is derived from an EMBL/GenBank/DDBJ whole genome shotgun (WGS) entry which is preliminary data.</text>
</comment>
<organism evidence="1 2">
    <name type="scientific">Congregibacter litoralis KT71</name>
    <dbReference type="NCBI Taxonomy" id="314285"/>
    <lineage>
        <taxon>Bacteria</taxon>
        <taxon>Pseudomonadati</taxon>
        <taxon>Pseudomonadota</taxon>
        <taxon>Gammaproteobacteria</taxon>
        <taxon>Cellvibrionales</taxon>
        <taxon>Halieaceae</taxon>
        <taxon>Congregibacter</taxon>
    </lineage>
</organism>